<dbReference type="EMBL" id="JAAMPC010000483">
    <property type="protein sequence ID" value="KAG2242432.1"/>
    <property type="molecule type" value="Genomic_DNA"/>
</dbReference>
<keyword evidence="2" id="KW-1133">Transmembrane helix</keyword>
<reference evidence="3 4" key="1">
    <citation type="submission" date="2020-02" db="EMBL/GenBank/DDBJ databases">
        <authorList>
            <person name="Ma Q."/>
            <person name="Huang Y."/>
            <person name="Song X."/>
            <person name="Pei D."/>
        </authorList>
    </citation>
    <scope>NUCLEOTIDE SEQUENCE [LARGE SCALE GENOMIC DNA]</scope>
    <source>
        <strain evidence="3">Sxm20200214</strain>
        <tissue evidence="3">Leaf</tissue>
    </source>
</reference>
<dbReference type="Proteomes" id="UP000886595">
    <property type="component" value="Unassembled WGS sequence"/>
</dbReference>
<dbReference type="OrthoDB" id="1668230at2759"/>
<feature type="transmembrane region" description="Helical" evidence="2">
    <location>
        <begin position="336"/>
        <end position="358"/>
    </location>
</feature>
<dbReference type="PANTHER" id="PTHR47976">
    <property type="entry name" value="G-TYPE LECTIN S-RECEPTOR-LIKE SERINE/THREONINE-PROTEIN KINASE SD2-5"/>
    <property type="match status" value="1"/>
</dbReference>
<organism evidence="3 4">
    <name type="scientific">Brassica carinata</name>
    <name type="common">Ethiopian mustard</name>
    <name type="synonym">Abyssinian cabbage</name>
    <dbReference type="NCBI Taxonomy" id="52824"/>
    <lineage>
        <taxon>Eukaryota</taxon>
        <taxon>Viridiplantae</taxon>
        <taxon>Streptophyta</taxon>
        <taxon>Embryophyta</taxon>
        <taxon>Tracheophyta</taxon>
        <taxon>Spermatophyta</taxon>
        <taxon>Magnoliopsida</taxon>
        <taxon>eudicotyledons</taxon>
        <taxon>Gunneridae</taxon>
        <taxon>Pentapetalae</taxon>
        <taxon>rosids</taxon>
        <taxon>malvids</taxon>
        <taxon>Brassicales</taxon>
        <taxon>Brassicaceae</taxon>
        <taxon>Brassiceae</taxon>
        <taxon>Brassica</taxon>
    </lineage>
</organism>
<dbReference type="AlphaFoldDB" id="A0A8X7THW7"/>
<gene>
    <name evidence="3" type="ORF">Bca52824_095724</name>
</gene>
<evidence type="ECO:0000313" key="4">
    <source>
        <dbReference type="Proteomes" id="UP000886595"/>
    </source>
</evidence>
<keyword evidence="2" id="KW-0472">Membrane</keyword>
<comment type="caution">
    <text evidence="3">The sequence shown here is derived from an EMBL/GenBank/DDBJ whole genome shotgun (WGS) entry which is preliminary data.</text>
</comment>
<protein>
    <recommendedName>
        <fullName evidence="5">Apple domain-containing protein</fullName>
    </recommendedName>
</protein>
<dbReference type="PANTHER" id="PTHR47976:SF1">
    <property type="entry name" value="G-TYPE LECTIN S-RECEPTOR-LIKE SERINE_THREONINE-PROTEIN KINASE SD2-5"/>
    <property type="match status" value="1"/>
</dbReference>
<name>A0A8X7THW7_BRACI</name>
<evidence type="ECO:0008006" key="5">
    <source>
        <dbReference type="Google" id="ProtNLM"/>
    </source>
</evidence>
<evidence type="ECO:0000313" key="3">
    <source>
        <dbReference type="EMBL" id="KAG2242432.1"/>
    </source>
</evidence>
<proteinExistence type="predicted"/>
<accession>A0A8X7THW7</accession>
<keyword evidence="2" id="KW-0812">Transmembrane</keyword>
<evidence type="ECO:0000256" key="1">
    <source>
        <dbReference type="ARBA" id="ARBA00022729"/>
    </source>
</evidence>
<keyword evidence="4" id="KW-1185">Reference proteome</keyword>
<sequence>MNYINNNGIFLESNSSAFGFGFITTPDSVTLFTLSIVHKPSSRLIWSANRASCFELRQAPVPRRRSRPAPFRRRIRGLKLDNSGKNASRIELRDSGNLVGMRLTSNPSSSSNMTYALEIESGDMVLSVDSLTPQVYWSMGNDRGRIIEKDGVVTSSSLLGNSWRFFDEKQALLWQFVYSDNKDDNATWIAVLGNSGVISFSNLGSGVSASDSSTKIPSDQCATPELAGLTTHALKDNNASSPVQLVYAGDGVDYFALGFAPFSKNTNLDGCKEFCSSNCSCLGLFFQNSSGDCFLFDWIGSKASGSGGSGLVSYIKVATNGLGGGDTGEEDDGKHFPYIVIIVLATVFIIGCLIFVAFRIHRRTRTKTLLEADEEHSSEEDNFLENLSGMPISLRLFHFGLEALLELL</sequence>
<dbReference type="InterPro" id="IPR051343">
    <property type="entry name" value="G-type_lectin_kinases/EP1-like"/>
</dbReference>
<keyword evidence="1" id="KW-0732">Signal</keyword>
<evidence type="ECO:0000256" key="2">
    <source>
        <dbReference type="SAM" id="Phobius"/>
    </source>
</evidence>